<reference evidence="1 2" key="1">
    <citation type="submission" date="2021-03" db="EMBL/GenBank/DDBJ databases">
        <title>Genomic Encyclopedia of Type Strains, Phase IV (KMG-IV): sequencing the most valuable type-strain genomes for metagenomic binning, comparative biology and taxonomic classification.</title>
        <authorList>
            <person name="Goeker M."/>
        </authorList>
    </citation>
    <scope>NUCLEOTIDE SEQUENCE [LARGE SCALE GENOMIC DNA]</scope>
    <source>
        <strain evidence="1 2">DSM 24004</strain>
    </source>
</reference>
<dbReference type="Gene3D" id="3.30.2020.10">
    <property type="entry name" value="NE0471-like N-terminal domain"/>
    <property type="match status" value="1"/>
</dbReference>
<name>A0ABS4G9U5_9FIRM</name>
<comment type="caution">
    <text evidence="1">The sequence shown here is derived from an EMBL/GenBank/DDBJ whole genome shotgun (WGS) entry which is preliminary data.</text>
</comment>
<accession>A0ABS4G9U5</accession>
<dbReference type="InterPro" id="IPR036782">
    <property type="entry name" value="NE0471-like_N"/>
</dbReference>
<evidence type="ECO:0000313" key="2">
    <source>
        <dbReference type="Proteomes" id="UP001519342"/>
    </source>
</evidence>
<protein>
    <recommendedName>
        <fullName evidence="3">DUF4367 domain-containing protein</fullName>
    </recommendedName>
</protein>
<dbReference type="Proteomes" id="UP001519342">
    <property type="component" value="Unassembled WGS sequence"/>
</dbReference>
<proteinExistence type="predicted"/>
<sequence>MKGQPIESVEPLDDGVLKITFDTGNCVTLDMKPKFKGFRFGVLENSAIWLSVDTDGGFVHWYKNGVPVGELAYNEIMQMILGESY</sequence>
<evidence type="ECO:0000313" key="1">
    <source>
        <dbReference type="EMBL" id="MBP1924439.1"/>
    </source>
</evidence>
<dbReference type="RefSeq" id="WP_209510201.1">
    <property type="nucleotide sequence ID" value="NZ_JAGGKS010000001.1"/>
</dbReference>
<gene>
    <name evidence="1" type="ORF">J2Z76_000292</name>
</gene>
<organism evidence="1 2">
    <name type="scientific">Sedimentibacter acidaminivorans</name>
    <dbReference type="NCBI Taxonomy" id="913099"/>
    <lineage>
        <taxon>Bacteria</taxon>
        <taxon>Bacillati</taxon>
        <taxon>Bacillota</taxon>
        <taxon>Tissierellia</taxon>
        <taxon>Sedimentibacter</taxon>
    </lineage>
</organism>
<evidence type="ECO:0008006" key="3">
    <source>
        <dbReference type="Google" id="ProtNLM"/>
    </source>
</evidence>
<dbReference type="SUPFAM" id="SSF143880">
    <property type="entry name" value="NE0471 N-terminal domain-like"/>
    <property type="match status" value="1"/>
</dbReference>
<dbReference type="EMBL" id="JAGGKS010000001">
    <property type="protein sequence ID" value="MBP1924439.1"/>
    <property type="molecule type" value="Genomic_DNA"/>
</dbReference>
<keyword evidence="2" id="KW-1185">Reference proteome</keyword>